<dbReference type="GeneID" id="56136019"/>
<dbReference type="RefSeq" id="YP_009903743.1">
    <property type="nucleotide sequence ID" value="NC_049849.1"/>
</dbReference>
<dbReference type="Proteomes" id="UP000320799">
    <property type="component" value="Segment"/>
</dbReference>
<keyword evidence="1" id="KW-1133">Transmembrane helix</keyword>
<keyword evidence="3" id="KW-1185">Reference proteome</keyword>
<name>A0A514CSU9_9CAUD</name>
<feature type="transmembrane region" description="Helical" evidence="1">
    <location>
        <begin position="35"/>
        <end position="53"/>
    </location>
</feature>
<proteinExistence type="predicted"/>
<protein>
    <submittedName>
        <fullName evidence="2">Uncharacterized protein</fullName>
    </submittedName>
</protein>
<accession>A0A514CSU9</accession>
<reference evidence="2 3" key="1">
    <citation type="submission" date="2019-06" db="EMBL/GenBank/DDBJ databases">
        <authorList>
            <person name="Kincaid V.D."/>
            <person name="Fuller A."/>
            <person name="Hodges K."/>
            <person name="Bansal M."/>
            <person name="Essig J."/>
            <person name="Johnson A."/>
        </authorList>
    </citation>
    <scope>NUCLEOTIDE SEQUENCE [LARGE SCALE GENOMIC DNA]</scope>
</reference>
<keyword evidence="1" id="KW-0812">Transmembrane</keyword>
<keyword evidence="1" id="KW-0472">Membrane</keyword>
<sequence length="54" mass="5938">MQTLIRNINQLLLNIFIIVLLAVVVVASFHLWGWMGVFISALVIAILLAFGSGK</sequence>
<dbReference type="EMBL" id="MN094788">
    <property type="protein sequence ID" value="QDH83544.1"/>
    <property type="molecule type" value="Genomic_DNA"/>
</dbReference>
<evidence type="ECO:0000313" key="2">
    <source>
        <dbReference type="EMBL" id="QDH83544.1"/>
    </source>
</evidence>
<organism evidence="2 3">
    <name type="scientific">Achromobacter phage Motura</name>
    <dbReference type="NCBI Taxonomy" id="2591403"/>
    <lineage>
        <taxon>Viruses</taxon>
        <taxon>Duplodnaviria</taxon>
        <taxon>Heunggongvirae</taxon>
        <taxon>Uroviricota</taxon>
        <taxon>Caudoviricetes</taxon>
        <taxon>Moturavirus</taxon>
        <taxon>Moturavirus motura</taxon>
    </lineage>
</organism>
<evidence type="ECO:0000256" key="1">
    <source>
        <dbReference type="SAM" id="Phobius"/>
    </source>
</evidence>
<dbReference type="KEGG" id="vg:56136019"/>
<evidence type="ECO:0000313" key="3">
    <source>
        <dbReference type="Proteomes" id="UP000320799"/>
    </source>
</evidence>
<feature type="transmembrane region" description="Helical" evidence="1">
    <location>
        <begin position="12"/>
        <end position="29"/>
    </location>
</feature>